<feature type="domain" description="Fumarate lyase N-terminal" evidence="8">
    <location>
        <begin position="11"/>
        <end position="305"/>
    </location>
</feature>
<dbReference type="PANTHER" id="PTHR43814:SF1">
    <property type="entry name" value="ARGININOSUCCINATE LYASE"/>
    <property type="match status" value="1"/>
</dbReference>
<dbReference type="InterPro" id="IPR022761">
    <property type="entry name" value="Fumarate_lyase_N"/>
</dbReference>
<dbReference type="Gene3D" id="1.20.200.10">
    <property type="entry name" value="Fumarase/aspartase (Central domain)"/>
    <property type="match status" value="1"/>
</dbReference>
<comment type="pathway">
    <text evidence="2 7">Amino-acid biosynthesis; L-arginine biosynthesis; L-arginine from L-ornithine and carbamoyl phosphate: step 3/3.</text>
</comment>
<sequence>MAEQKNKMWDGRFSRPSAELMERFNNSLPIDQRLIEEDIRGSKAWAGGLLKEGVLTAEEFTLICSGLDSISARYRAGEELFTASDEDIHMAVERLLGDEIGEVAAKLHTGRSRNDQVATDFRLYVKNSVATLVNSLTRVQKVLLTMAERDRDVIIPGYTHYQQAQPVALSHYWLSFFFILDREKKRLHAASEGADILPLGSGAIAGSGFAVDRSALAEELGFSRITDNSMDGVAARDFVLEALHAIASLGITISRYAEDLIVWSTYEFGFIELDDQWSTGSSMMPQKKNPDSLELIRGKSGRFLGNYTRFATTLKGIGLTYFKDLQEDKEPFIDSYEEMNLVLSVCEHVLGTLAVRKEAIAEKLNPFLLATDVADYLVRKGVPFRKCHHIVGRLVGDCIARGVELTDLSVEALREYSPHFGEDVQALFSWETALKGRDIYGGTGPGSVEKQLAKARELLNNA</sequence>
<dbReference type="EC" id="4.3.2.1" evidence="3 7"/>
<dbReference type="STRING" id="1313304.CALK_1545"/>
<accession>U7D7E4</accession>
<dbReference type="InterPro" id="IPR024083">
    <property type="entry name" value="Fumarase/histidase_N"/>
</dbReference>
<keyword evidence="11" id="KW-1185">Reference proteome</keyword>
<dbReference type="EMBL" id="ASJR01000012">
    <property type="protein sequence ID" value="ERP31501.1"/>
    <property type="molecule type" value="Genomic_DNA"/>
</dbReference>
<keyword evidence="6 7" id="KW-0456">Lyase</keyword>
<dbReference type="eggNOG" id="COG0165">
    <property type="taxonomic scope" value="Bacteria"/>
</dbReference>
<evidence type="ECO:0000256" key="1">
    <source>
        <dbReference type="ARBA" id="ARBA00000985"/>
    </source>
</evidence>
<dbReference type="Pfam" id="PF14698">
    <property type="entry name" value="ASL_C2"/>
    <property type="match status" value="1"/>
</dbReference>
<dbReference type="AlphaFoldDB" id="U7D7E4"/>
<keyword evidence="4 7" id="KW-0055">Arginine biosynthesis</keyword>
<dbReference type="GO" id="GO:0004056">
    <property type="term" value="F:argininosuccinate lyase activity"/>
    <property type="evidence" value="ECO:0007669"/>
    <property type="project" value="UniProtKB-UniRule"/>
</dbReference>
<dbReference type="CDD" id="cd01359">
    <property type="entry name" value="Argininosuccinate_lyase"/>
    <property type="match status" value="1"/>
</dbReference>
<evidence type="ECO:0000256" key="4">
    <source>
        <dbReference type="ARBA" id="ARBA00022571"/>
    </source>
</evidence>
<dbReference type="Pfam" id="PF00206">
    <property type="entry name" value="Lyase_1"/>
    <property type="match status" value="1"/>
</dbReference>
<dbReference type="InterPro" id="IPR029419">
    <property type="entry name" value="Arg_succ_lyase_C"/>
</dbReference>
<gene>
    <name evidence="7" type="primary">argH</name>
    <name evidence="10" type="ORF">CALK_1545</name>
</gene>
<dbReference type="Proteomes" id="UP000017148">
    <property type="component" value="Unassembled WGS sequence"/>
</dbReference>
<dbReference type="Gene3D" id="1.10.40.30">
    <property type="entry name" value="Fumarase/aspartase (C-terminal domain)"/>
    <property type="match status" value="1"/>
</dbReference>
<comment type="caution">
    <text evidence="10">The sequence shown here is derived from an EMBL/GenBank/DDBJ whole genome shotgun (WGS) entry which is preliminary data.</text>
</comment>
<dbReference type="InterPro" id="IPR009049">
    <property type="entry name" value="Argininosuccinate_lyase"/>
</dbReference>
<evidence type="ECO:0000256" key="3">
    <source>
        <dbReference type="ARBA" id="ARBA00012338"/>
    </source>
</evidence>
<evidence type="ECO:0000313" key="11">
    <source>
        <dbReference type="Proteomes" id="UP000017148"/>
    </source>
</evidence>
<evidence type="ECO:0000256" key="7">
    <source>
        <dbReference type="HAMAP-Rule" id="MF_00006"/>
    </source>
</evidence>
<dbReference type="InterPro" id="IPR020557">
    <property type="entry name" value="Fumarate_lyase_CS"/>
</dbReference>
<dbReference type="PATRIC" id="fig|1313304.3.peg.1477"/>
<dbReference type="PRINTS" id="PR00149">
    <property type="entry name" value="FUMRATELYASE"/>
</dbReference>
<protein>
    <recommendedName>
        <fullName evidence="3 7">Argininosuccinate lyase</fullName>
        <shortName evidence="7">ASAL</shortName>
        <ecNumber evidence="3 7">4.3.2.1</ecNumber>
    </recommendedName>
    <alternativeName>
        <fullName evidence="7">Arginosuccinase</fullName>
    </alternativeName>
</protein>
<dbReference type="GO" id="GO:0005829">
    <property type="term" value="C:cytosol"/>
    <property type="evidence" value="ECO:0007669"/>
    <property type="project" value="TreeGrafter"/>
</dbReference>
<dbReference type="Gene3D" id="1.10.275.10">
    <property type="entry name" value="Fumarase/aspartase (N-terminal domain)"/>
    <property type="match status" value="1"/>
</dbReference>
<dbReference type="FunFam" id="1.20.200.10:FF:000015">
    <property type="entry name" value="argininosuccinate lyase isoform X2"/>
    <property type="match status" value="1"/>
</dbReference>
<evidence type="ECO:0000256" key="6">
    <source>
        <dbReference type="ARBA" id="ARBA00023239"/>
    </source>
</evidence>
<evidence type="ECO:0000259" key="9">
    <source>
        <dbReference type="Pfam" id="PF14698"/>
    </source>
</evidence>
<dbReference type="PROSITE" id="PS00163">
    <property type="entry name" value="FUMARATE_LYASES"/>
    <property type="match status" value="1"/>
</dbReference>
<dbReference type="RefSeq" id="WP_022636999.1">
    <property type="nucleotide sequence ID" value="NZ_ASJR01000012.1"/>
</dbReference>
<organism evidence="10 11">
    <name type="scientific">Chitinivibrio alkaliphilus ACht1</name>
    <dbReference type="NCBI Taxonomy" id="1313304"/>
    <lineage>
        <taxon>Bacteria</taxon>
        <taxon>Pseudomonadati</taxon>
        <taxon>Fibrobacterota</taxon>
        <taxon>Chitinivibrionia</taxon>
        <taxon>Chitinivibrionales</taxon>
        <taxon>Chitinivibrionaceae</taxon>
        <taxon>Chitinivibrio</taxon>
    </lineage>
</organism>
<dbReference type="FunFam" id="1.10.275.10:FF:000002">
    <property type="entry name" value="Argininosuccinate lyase"/>
    <property type="match status" value="1"/>
</dbReference>
<dbReference type="SUPFAM" id="SSF48557">
    <property type="entry name" value="L-aspartase-like"/>
    <property type="match status" value="1"/>
</dbReference>
<keyword evidence="5 7" id="KW-0028">Amino-acid biosynthesis</keyword>
<comment type="subcellular location">
    <subcellularLocation>
        <location evidence="7">Cytoplasm</location>
    </subcellularLocation>
</comment>
<dbReference type="HAMAP" id="MF_00006">
    <property type="entry name" value="Arg_succ_lyase"/>
    <property type="match status" value="1"/>
</dbReference>
<dbReference type="FunFam" id="1.10.40.30:FF:000001">
    <property type="entry name" value="Argininosuccinate lyase"/>
    <property type="match status" value="1"/>
</dbReference>
<evidence type="ECO:0000313" key="10">
    <source>
        <dbReference type="EMBL" id="ERP31501.1"/>
    </source>
</evidence>
<feature type="domain" description="Argininosuccinate lyase C-terminal" evidence="9">
    <location>
        <begin position="367"/>
        <end position="434"/>
    </location>
</feature>
<dbReference type="NCBIfam" id="TIGR00838">
    <property type="entry name" value="argH"/>
    <property type="match status" value="1"/>
</dbReference>
<evidence type="ECO:0000256" key="5">
    <source>
        <dbReference type="ARBA" id="ARBA00022605"/>
    </source>
</evidence>
<name>U7D7E4_9BACT</name>
<dbReference type="UniPathway" id="UPA00068">
    <property type="reaction ID" value="UER00114"/>
</dbReference>
<evidence type="ECO:0000259" key="8">
    <source>
        <dbReference type="Pfam" id="PF00206"/>
    </source>
</evidence>
<comment type="catalytic activity">
    <reaction evidence="1 7">
        <text>2-(N(omega)-L-arginino)succinate = fumarate + L-arginine</text>
        <dbReference type="Rhea" id="RHEA:24020"/>
        <dbReference type="ChEBI" id="CHEBI:29806"/>
        <dbReference type="ChEBI" id="CHEBI:32682"/>
        <dbReference type="ChEBI" id="CHEBI:57472"/>
        <dbReference type="EC" id="4.3.2.1"/>
    </reaction>
</comment>
<evidence type="ECO:0000256" key="2">
    <source>
        <dbReference type="ARBA" id="ARBA00004941"/>
    </source>
</evidence>
<reference evidence="10 11" key="1">
    <citation type="journal article" date="2013" name="Environ. Microbiol.">
        <title>Genome analysis of Chitinivibrio alkaliphilus gen. nov., sp. nov., a novel extremely haloalkaliphilic anaerobic chitinolytic bacterium from the candidate phylum Termite Group 3.</title>
        <authorList>
            <person name="Sorokin D.Y."/>
            <person name="Gumerov V.M."/>
            <person name="Rakitin A.L."/>
            <person name="Beletsky A.V."/>
            <person name="Damste J.S."/>
            <person name="Muyzer G."/>
            <person name="Mardanov A.V."/>
            <person name="Ravin N.V."/>
        </authorList>
    </citation>
    <scope>NUCLEOTIDE SEQUENCE [LARGE SCALE GENOMIC DNA]</scope>
    <source>
        <strain evidence="10 11">ACht1</strain>
    </source>
</reference>
<dbReference type="InterPro" id="IPR008948">
    <property type="entry name" value="L-Aspartase-like"/>
</dbReference>
<dbReference type="InterPro" id="IPR000362">
    <property type="entry name" value="Fumarate_lyase_fam"/>
</dbReference>
<dbReference type="PANTHER" id="PTHR43814">
    <property type="entry name" value="ARGININOSUCCINATE LYASE"/>
    <property type="match status" value="1"/>
</dbReference>
<dbReference type="GO" id="GO:0042450">
    <property type="term" value="P:L-arginine biosynthetic process via ornithine"/>
    <property type="evidence" value="ECO:0007669"/>
    <property type="project" value="UniProtKB-UniRule"/>
</dbReference>
<proteinExistence type="inferred from homology"/>
<dbReference type="PRINTS" id="PR00145">
    <property type="entry name" value="ARGSUCLYASE"/>
</dbReference>
<keyword evidence="7" id="KW-0963">Cytoplasm</keyword>
<comment type="similarity">
    <text evidence="7">Belongs to the lyase 1 family. Argininosuccinate lyase subfamily.</text>
</comment>